<dbReference type="AlphaFoldDB" id="H8L1V6"/>
<proteinExistence type="predicted"/>
<sequence length="122" mass="13459">MKRYFVVSIMGDIRTSQVGRLSREYADMVRAADHRSLAGLPSPLPGVSILYLCNVWATDRAAAERMAALNRSQGSASRVLTSWPHDVSDWQQIKLNDDPGEFHFNPSTVADMARVIAGEVLA</sequence>
<dbReference type="HOGENOM" id="CLU_2023325_0_0_6"/>
<dbReference type="KEGG" id="fau:Fraau_1980"/>
<evidence type="ECO:0000313" key="1">
    <source>
        <dbReference type="EMBL" id="AFC86367.1"/>
    </source>
</evidence>
<evidence type="ECO:0000313" key="2">
    <source>
        <dbReference type="Proteomes" id="UP000005234"/>
    </source>
</evidence>
<protein>
    <submittedName>
        <fullName evidence="1">Uncharacterized protein</fullName>
    </submittedName>
</protein>
<organism evidence="1 2">
    <name type="scientific">Frateuria aurantia (strain ATCC 33424 / DSM 6220 / KCTC 2777 / LMG 1558 / NBRC 3245 / NCIMB 13370)</name>
    <name type="common">Acetobacter aurantius</name>
    <dbReference type="NCBI Taxonomy" id="767434"/>
    <lineage>
        <taxon>Bacteria</taxon>
        <taxon>Pseudomonadati</taxon>
        <taxon>Pseudomonadota</taxon>
        <taxon>Gammaproteobacteria</taxon>
        <taxon>Lysobacterales</taxon>
        <taxon>Rhodanobacteraceae</taxon>
        <taxon>Frateuria</taxon>
    </lineage>
</organism>
<reference evidence="1" key="1">
    <citation type="submission" date="2012-02" db="EMBL/GenBank/DDBJ databases">
        <title>The complete genome of Frateuria aurantia DSM 6220.</title>
        <authorList>
            <consortium name="US DOE Joint Genome Institute (JGI-PGF)"/>
            <person name="Lucas S."/>
            <person name="Copeland A."/>
            <person name="Lapidus A."/>
            <person name="Glavina del Rio T."/>
            <person name="Dalin E."/>
            <person name="Tice H."/>
            <person name="Bruce D."/>
            <person name="Goodwin L."/>
            <person name="Pitluck S."/>
            <person name="Peters L."/>
            <person name="Ovchinnikova G."/>
            <person name="Teshima H."/>
            <person name="Kyrpides N."/>
            <person name="Mavromatis K."/>
            <person name="Ivanova N."/>
            <person name="Brettin T."/>
            <person name="Detter J.C."/>
            <person name="Han C."/>
            <person name="Larimer F."/>
            <person name="Land M."/>
            <person name="Hauser L."/>
            <person name="Markowitz V."/>
            <person name="Cheng J.-F."/>
            <person name="Hugenholtz P."/>
            <person name="Woyke T."/>
            <person name="Wu D."/>
            <person name="Brambilla E."/>
            <person name="Klenk H.-P."/>
            <person name="Eisen J.A."/>
        </authorList>
    </citation>
    <scope>NUCLEOTIDE SEQUENCE</scope>
    <source>
        <strain evidence="1">DSM 6220</strain>
    </source>
</reference>
<accession>H8L1V6</accession>
<dbReference type="EMBL" id="CP003350">
    <property type="protein sequence ID" value="AFC86367.1"/>
    <property type="molecule type" value="Genomic_DNA"/>
</dbReference>
<dbReference type="RefSeq" id="WP_014403370.1">
    <property type="nucleotide sequence ID" value="NC_017033.1"/>
</dbReference>
<dbReference type="Proteomes" id="UP000005234">
    <property type="component" value="Chromosome"/>
</dbReference>
<keyword evidence="2" id="KW-1185">Reference proteome</keyword>
<gene>
    <name evidence="1" type="ordered locus">Fraau_1980</name>
</gene>
<dbReference type="STRING" id="767434.Fraau_1980"/>
<name>H8L1V6_FRAAD</name>